<reference evidence="2" key="1">
    <citation type="journal article" date="2015" name="Nature">
        <title>Complex archaea that bridge the gap between prokaryotes and eukaryotes.</title>
        <authorList>
            <person name="Spang A."/>
            <person name="Saw J.H."/>
            <person name="Jorgensen S.L."/>
            <person name="Zaremba-Niedzwiedzka K."/>
            <person name="Martijn J."/>
            <person name="Lind A.E."/>
            <person name="van Eijk R."/>
            <person name="Schleper C."/>
            <person name="Guy L."/>
            <person name="Ettema T.J."/>
        </authorList>
    </citation>
    <scope>NUCLEOTIDE SEQUENCE</scope>
</reference>
<feature type="transmembrane region" description="Helical" evidence="1">
    <location>
        <begin position="79"/>
        <end position="97"/>
    </location>
</feature>
<evidence type="ECO:0000256" key="1">
    <source>
        <dbReference type="SAM" id="Phobius"/>
    </source>
</evidence>
<keyword evidence="1" id="KW-0472">Membrane</keyword>
<protein>
    <submittedName>
        <fullName evidence="2">Uncharacterized protein</fullName>
    </submittedName>
</protein>
<keyword evidence="1" id="KW-1133">Transmembrane helix</keyword>
<proteinExistence type="predicted"/>
<gene>
    <name evidence="2" type="ORF">LCGC14_1509240</name>
</gene>
<accession>A0A0F9J1Y7</accession>
<name>A0A0F9J1Y7_9ZZZZ</name>
<dbReference type="AlphaFoldDB" id="A0A0F9J1Y7"/>
<evidence type="ECO:0000313" key="2">
    <source>
        <dbReference type="EMBL" id="KKM63664.1"/>
    </source>
</evidence>
<organism evidence="2">
    <name type="scientific">marine sediment metagenome</name>
    <dbReference type="NCBI Taxonomy" id="412755"/>
    <lineage>
        <taxon>unclassified sequences</taxon>
        <taxon>metagenomes</taxon>
        <taxon>ecological metagenomes</taxon>
    </lineage>
</organism>
<dbReference type="EMBL" id="LAZR01011058">
    <property type="protein sequence ID" value="KKM63664.1"/>
    <property type="molecule type" value="Genomic_DNA"/>
</dbReference>
<keyword evidence="1" id="KW-0812">Transmembrane</keyword>
<feature type="transmembrane region" description="Helical" evidence="1">
    <location>
        <begin position="26"/>
        <end position="48"/>
    </location>
</feature>
<feature type="transmembrane region" description="Helical" evidence="1">
    <location>
        <begin position="55"/>
        <end position="73"/>
    </location>
</feature>
<sequence>MIFIFGFSVDGDLKVQSTIDVESDSAGFGIVNGAFFAFLLMLFLITMFMEDKQMLVMSLVIGWAICISLGLLSGALIGALSSGIWLIVCVIIFLWKLKKEEVG</sequence>
<comment type="caution">
    <text evidence="2">The sequence shown here is derived from an EMBL/GenBank/DDBJ whole genome shotgun (WGS) entry which is preliminary data.</text>
</comment>